<comment type="caution">
    <text evidence="1">The sequence shown here is derived from an EMBL/GenBank/DDBJ whole genome shotgun (WGS) entry which is preliminary data.</text>
</comment>
<keyword evidence="2" id="KW-1185">Reference proteome</keyword>
<evidence type="ECO:0000313" key="1">
    <source>
        <dbReference type="EMBL" id="MFD2962038.1"/>
    </source>
</evidence>
<dbReference type="Proteomes" id="UP001597560">
    <property type="component" value="Unassembled WGS sequence"/>
</dbReference>
<dbReference type="EMBL" id="JBHUPA010000005">
    <property type="protein sequence ID" value="MFD2962038.1"/>
    <property type="molecule type" value="Genomic_DNA"/>
</dbReference>
<evidence type="ECO:0000313" key="2">
    <source>
        <dbReference type="Proteomes" id="UP001597560"/>
    </source>
</evidence>
<gene>
    <name evidence="1" type="ORF">ACFS6J_09605</name>
</gene>
<name>A0ABW6B0H8_9SPHI</name>
<organism evidence="1 2">
    <name type="scientific">Olivibacter jilunii</name>
    <dbReference type="NCBI Taxonomy" id="985016"/>
    <lineage>
        <taxon>Bacteria</taxon>
        <taxon>Pseudomonadati</taxon>
        <taxon>Bacteroidota</taxon>
        <taxon>Sphingobacteriia</taxon>
        <taxon>Sphingobacteriales</taxon>
        <taxon>Sphingobacteriaceae</taxon>
        <taxon>Olivibacter</taxon>
    </lineage>
</organism>
<proteinExistence type="predicted"/>
<reference evidence="2" key="1">
    <citation type="journal article" date="2019" name="Int. J. Syst. Evol. Microbiol.">
        <title>The Global Catalogue of Microorganisms (GCM) 10K type strain sequencing project: providing services to taxonomists for standard genome sequencing and annotation.</title>
        <authorList>
            <consortium name="The Broad Institute Genomics Platform"/>
            <consortium name="The Broad Institute Genome Sequencing Center for Infectious Disease"/>
            <person name="Wu L."/>
            <person name="Ma J."/>
        </authorList>
    </citation>
    <scope>NUCLEOTIDE SEQUENCE [LARGE SCALE GENOMIC DNA]</scope>
    <source>
        <strain evidence="2">KCTC 23098</strain>
    </source>
</reference>
<sequence length="174" mass="19754">MNLVEAIQSIDLDAVIDRMNAYALNRLGSVGIKSFNGKEPVDFVGDVILKVIEGTRDWDNATCSFDDFLFGCLKSEISNFFKSNRVKYDDELPELMASNSEYDFEKKRLRLGELLKEAGADDEELTVFECWMDGMYKPAEISSDLGVEVKVIYNVTKRLQRTLSKIKSEAKNII</sequence>
<dbReference type="RefSeq" id="WP_187340807.1">
    <property type="nucleotide sequence ID" value="NZ_JBHUPA010000005.1"/>
</dbReference>
<accession>A0ABW6B0H8</accession>
<protein>
    <submittedName>
        <fullName evidence="1">Sigma-70 family RNA polymerase sigma factor</fullName>
    </submittedName>
</protein>